<dbReference type="SUPFAM" id="SSF55729">
    <property type="entry name" value="Acyl-CoA N-acyltransferases (Nat)"/>
    <property type="match status" value="1"/>
</dbReference>
<protein>
    <submittedName>
        <fullName evidence="2">GNAT family N-acetyltransferase</fullName>
    </submittedName>
</protein>
<name>A0A6N4R9C4_BLAVI</name>
<evidence type="ECO:0000259" key="1">
    <source>
        <dbReference type="PROSITE" id="PS51186"/>
    </source>
</evidence>
<gene>
    <name evidence="2" type="ORF">DI628_03215</name>
</gene>
<dbReference type="EMBL" id="VAFM01000001">
    <property type="protein sequence ID" value="TKW61651.1"/>
    <property type="molecule type" value="Genomic_DNA"/>
</dbReference>
<accession>A0A6N4R9C4</accession>
<dbReference type="Pfam" id="PF00583">
    <property type="entry name" value="Acetyltransf_1"/>
    <property type="match status" value="1"/>
</dbReference>
<dbReference type="CDD" id="cd04301">
    <property type="entry name" value="NAT_SF"/>
    <property type="match status" value="1"/>
</dbReference>
<comment type="caution">
    <text evidence="2">The sequence shown here is derived from an EMBL/GenBank/DDBJ whole genome shotgun (WGS) entry which is preliminary data.</text>
</comment>
<evidence type="ECO:0000313" key="3">
    <source>
        <dbReference type="Proteomes" id="UP000320948"/>
    </source>
</evidence>
<dbReference type="AlphaFoldDB" id="A0A6N4R9C4"/>
<dbReference type="PROSITE" id="PS51186">
    <property type="entry name" value="GNAT"/>
    <property type="match status" value="1"/>
</dbReference>
<dbReference type="InterPro" id="IPR016181">
    <property type="entry name" value="Acyl_CoA_acyltransferase"/>
</dbReference>
<dbReference type="GO" id="GO:0016747">
    <property type="term" value="F:acyltransferase activity, transferring groups other than amino-acyl groups"/>
    <property type="evidence" value="ECO:0007669"/>
    <property type="project" value="InterPro"/>
</dbReference>
<dbReference type="Gene3D" id="3.40.630.30">
    <property type="match status" value="1"/>
</dbReference>
<dbReference type="Proteomes" id="UP000320948">
    <property type="component" value="Unassembled WGS sequence"/>
</dbReference>
<dbReference type="InterPro" id="IPR000182">
    <property type="entry name" value="GNAT_dom"/>
</dbReference>
<proteinExistence type="predicted"/>
<feature type="domain" description="N-acetyltransferase" evidence="1">
    <location>
        <begin position="13"/>
        <end position="186"/>
    </location>
</feature>
<reference evidence="2 3" key="1">
    <citation type="journal article" date="2017" name="Nat. Commun.">
        <title>In situ click chemistry generation of cyclooxygenase-2 inhibitors.</title>
        <authorList>
            <person name="Bhardwaj A."/>
            <person name="Kaur J."/>
            <person name="Wuest M."/>
            <person name="Wuest F."/>
        </authorList>
    </citation>
    <scope>NUCLEOTIDE SEQUENCE [LARGE SCALE GENOMIC DNA]</scope>
    <source>
        <strain evidence="2">S2_018_000_R2_106</strain>
    </source>
</reference>
<organism evidence="2 3">
    <name type="scientific">Blastochloris viridis</name>
    <name type="common">Rhodopseudomonas viridis</name>
    <dbReference type="NCBI Taxonomy" id="1079"/>
    <lineage>
        <taxon>Bacteria</taxon>
        <taxon>Pseudomonadati</taxon>
        <taxon>Pseudomonadota</taxon>
        <taxon>Alphaproteobacteria</taxon>
        <taxon>Hyphomicrobiales</taxon>
        <taxon>Blastochloridaceae</taxon>
        <taxon>Blastochloris</taxon>
    </lineage>
</organism>
<sequence>MQNPSHALLAPGLTISQWHPSQTQAGEEARTFCLSVIKDTYGYDYRPDWHADLDSFAKGEESRYSPANGGAFFIIRNHDGEIIGTGGIYSMVHKPNFIELFGKQRYGDVSQTACMGRTYLKKEYRGNALSRTLVPMLEMAAKANGYTRMSLDCEASADRLRRHWESFGFTDFLIDGPTAFYDKRIQTSS</sequence>
<keyword evidence="2" id="KW-0808">Transferase</keyword>
<evidence type="ECO:0000313" key="2">
    <source>
        <dbReference type="EMBL" id="TKW61651.1"/>
    </source>
</evidence>